<dbReference type="Proteomes" id="UP001318682">
    <property type="component" value="Chromosome"/>
</dbReference>
<reference evidence="3" key="2">
    <citation type="submission" date="2024-01" db="EMBL/GenBank/DDBJ databases">
        <title>Roseobacter fucihabitans sp. nov., isolated from the brown alga Fucus spiralis.</title>
        <authorList>
            <person name="Hahnke S."/>
            <person name="Berger M."/>
            <person name="Schlingloff A."/>
            <person name="Athale I."/>
            <person name="Neumann-Schaal M."/>
            <person name="Adenaya A."/>
            <person name="Poehlein A."/>
            <person name="Daniel R."/>
            <person name="Pertersen J."/>
            <person name="Brinkhoff T."/>
        </authorList>
    </citation>
    <scope>NUCLEOTIDE SEQUENCE [LARGE SCALE GENOMIC DNA]</scope>
    <source>
        <strain evidence="3">B14</strain>
    </source>
</reference>
<evidence type="ECO:0008006" key="4">
    <source>
        <dbReference type="Google" id="ProtNLM"/>
    </source>
</evidence>
<dbReference type="RefSeq" id="WP_187429023.1">
    <property type="nucleotide sequence ID" value="NZ_CP143423.1"/>
</dbReference>
<organism evidence="2 3">
    <name type="scientific">Roseobacter fucihabitans</name>
    <dbReference type="NCBI Taxonomy" id="1537242"/>
    <lineage>
        <taxon>Bacteria</taxon>
        <taxon>Pseudomonadati</taxon>
        <taxon>Pseudomonadota</taxon>
        <taxon>Alphaproteobacteria</taxon>
        <taxon>Rhodobacterales</taxon>
        <taxon>Roseobacteraceae</taxon>
        <taxon>Roseobacter</taxon>
    </lineage>
</organism>
<keyword evidence="1" id="KW-1133">Transmembrane helix</keyword>
<evidence type="ECO:0000313" key="3">
    <source>
        <dbReference type="Proteomes" id="UP001318682"/>
    </source>
</evidence>
<protein>
    <recommendedName>
        <fullName evidence="4">Secreted protein</fullName>
    </recommendedName>
</protein>
<evidence type="ECO:0000313" key="2">
    <source>
        <dbReference type="EMBL" id="WVX50176.1"/>
    </source>
</evidence>
<gene>
    <name evidence="2" type="ORF">ROLI_032720</name>
</gene>
<keyword evidence="1" id="KW-0812">Transmembrane</keyword>
<reference evidence="2 3" key="1">
    <citation type="submission" date="2015-07" db="EMBL/GenBank/DDBJ databases">
        <authorList>
            <person name="Voget S."/>
            <person name="Dogs M."/>
            <person name="Brinkhoff T.H."/>
            <person name="Daniel R."/>
        </authorList>
    </citation>
    <scope>NUCLEOTIDE SEQUENCE [LARGE SCALE GENOMIC DNA]</scope>
    <source>
        <strain evidence="2 3">B14</strain>
    </source>
</reference>
<dbReference type="EMBL" id="CP143423">
    <property type="protein sequence ID" value="WVX50176.1"/>
    <property type="molecule type" value="Genomic_DNA"/>
</dbReference>
<feature type="transmembrane region" description="Helical" evidence="1">
    <location>
        <begin position="193"/>
        <end position="212"/>
    </location>
</feature>
<keyword evidence="1" id="KW-0472">Membrane</keyword>
<evidence type="ECO:0000256" key="1">
    <source>
        <dbReference type="SAM" id="Phobius"/>
    </source>
</evidence>
<name>A0ABZ2BVV3_9RHOB</name>
<proteinExistence type="predicted"/>
<keyword evidence="3" id="KW-1185">Reference proteome</keyword>
<accession>A0ABZ2BVV3</accession>
<sequence length="219" mass="22681">MRGFLTLAVAIVLAATVAFGASSISMRGLPGIAFLNDRIDVQAEVLNASFGIADADLDRVILQSPKPVVPFSDAAVRFGDLSQPKGNFGYTPVDPTSGADPIDDFRAVALRRCIKFMNGTTDLIVGPPTFEPSFLGGNPVDPVTFGFQPAVFRSGGGGGANVPVATTTPPLFIPPAPPTDGPVITTETQIAPIPVPAALLLFGTAFAGLALMHRRKPVA</sequence>